<evidence type="ECO:0000313" key="1">
    <source>
        <dbReference type="EMBL" id="GFS54444.1"/>
    </source>
</evidence>
<dbReference type="AlphaFoldDB" id="A0A8X6MFR7"/>
<protein>
    <submittedName>
        <fullName evidence="1">Uncharacterized protein</fullName>
    </submittedName>
</protein>
<dbReference type="EMBL" id="BMAV01026920">
    <property type="protein sequence ID" value="GFS54444.1"/>
    <property type="molecule type" value="Genomic_DNA"/>
</dbReference>
<accession>A0A8X6MFR7</accession>
<evidence type="ECO:0000313" key="2">
    <source>
        <dbReference type="Proteomes" id="UP000886998"/>
    </source>
</evidence>
<gene>
    <name evidence="1" type="ORF">TNIN_289651</name>
</gene>
<dbReference type="Proteomes" id="UP000886998">
    <property type="component" value="Unassembled WGS sequence"/>
</dbReference>
<name>A0A8X6MFR7_9ARAC</name>
<organism evidence="1 2">
    <name type="scientific">Trichonephila inaurata madagascariensis</name>
    <dbReference type="NCBI Taxonomy" id="2747483"/>
    <lineage>
        <taxon>Eukaryota</taxon>
        <taxon>Metazoa</taxon>
        <taxon>Ecdysozoa</taxon>
        <taxon>Arthropoda</taxon>
        <taxon>Chelicerata</taxon>
        <taxon>Arachnida</taxon>
        <taxon>Araneae</taxon>
        <taxon>Araneomorphae</taxon>
        <taxon>Entelegynae</taxon>
        <taxon>Araneoidea</taxon>
        <taxon>Nephilidae</taxon>
        <taxon>Trichonephila</taxon>
        <taxon>Trichonephila inaurata</taxon>
    </lineage>
</organism>
<sequence length="296" mass="35199">MASFATDDKEFCDFVRLKRYLLLESLIPSDISQEITFKLQNMVKPAYFGIESVTRALSNYIFYDEYLKVAEECDKMYSSSEIECAQFLLSRCIRLCDESESTYLNFLLVATFLREFVSQLFHEYECFRILYICDFCLDILYNRLFRKIFESREVYEKLELFCKEFLEHFTEDTTQGEFQDSTFGKKCVHFIQERFRVNNDSLFLTESEVVLFETFYSVERKGKDEEWCILPETENAESAYFDAKKHYPSDCMACDSKCSYYLNYINLLKENNSPRHFNKKSQNTAKLSGLFSRMSL</sequence>
<proteinExistence type="predicted"/>
<reference evidence="1" key="1">
    <citation type="submission" date="2020-08" db="EMBL/GenBank/DDBJ databases">
        <title>Multicomponent nature underlies the extraordinary mechanical properties of spider dragline silk.</title>
        <authorList>
            <person name="Kono N."/>
            <person name="Nakamura H."/>
            <person name="Mori M."/>
            <person name="Yoshida Y."/>
            <person name="Ohtoshi R."/>
            <person name="Malay A.D."/>
            <person name="Moran D.A.P."/>
            <person name="Tomita M."/>
            <person name="Numata K."/>
            <person name="Arakawa K."/>
        </authorList>
    </citation>
    <scope>NUCLEOTIDE SEQUENCE</scope>
</reference>
<comment type="caution">
    <text evidence="1">The sequence shown here is derived from an EMBL/GenBank/DDBJ whole genome shotgun (WGS) entry which is preliminary data.</text>
</comment>
<keyword evidence="2" id="KW-1185">Reference proteome</keyword>